<reference evidence="2" key="1">
    <citation type="submission" date="2025-08" db="UniProtKB">
        <authorList>
            <consortium name="RefSeq"/>
        </authorList>
    </citation>
    <scope>IDENTIFICATION</scope>
    <source>
        <tissue evidence="2">Whole body</tissue>
    </source>
</reference>
<accession>A0AAJ7S2H6</accession>
<sequence>MAYTLKLEDSGCWIQDTESNYRVSVRRGRNFPGIPGVCNDVSAFRVPPRLPLAGEALFPRFIIFQHAAQEQREIVKKPFSGISAAVSPLHYHPDQAGVFLLSSRCTNIRSEETLRGRALTALVSQRKSGDWEARNRQKLNVKYELNEYFRRHSEQYRRN</sequence>
<organism evidence="1 2">
    <name type="scientific">Ceratina calcarata</name>
    <dbReference type="NCBI Taxonomy" id="156304"/>
    <lineage>
        <taxon>Eukaryota</taxon>
        <taxon>Metazoa</taxon>
        <taxon>Ecdysozoa</taxon>
        <taxon>Arthropoda</taxon>
        <taxon>Hexapoda</taxon>
        <taxon>Insecta</taxon>
        <taxon>Pterygota</taxon>
        <taxon>Neoptera</taxon>
        <taxon>Endopterygota</taxon>
        <taxon>Hymenoptera</taxon>
        <taxon>Apocrita</taxon>
        <taxon>Aculeata</taxon>
        <taxon>Apoidea</taxon>
        <taxon>Anthophila</taxon>
        <taxon>Apidae</taxon>
        <taxon>Ceratina</taxon>
        <taxon>Zadontomerus</taxon>
    </lineage>
</organism>
<name>A0AAJ7S2H6_9HYME</name>
<dbReference type="KEGG" id="ccal:113464458"/>
<dbReference type="AlphaFoldDB" id="A0AAJ7S2H6"/>
<dbReference type="Proteomes" id="UP000694925">
    <property type="component" value="Unplaced"/>
</dbReference>
<protein>
    <submittedName>
        <fullName evidence="2">Uncharacterized protein LOC113464458</fullName>
    </submittedName>
</protein>
<keyword evidence="1" id="KW-1185">Reference proteome</keyword>
<proteinExistence type="predicted"/>
<dbReference type="GeneID" id="113464458"/>
<evidence type="ECO:0000313" key="1">
    <source>
        <dbReference type="Proteomes" id="UP000694925"/>
    </source>
</evidence>
<evidence type="ECO:0000313" key="2">
    <source>
        <dbReference type="RefSeq" id="XP_026670136.1"/>
    </source>
</evidence>
<gene>
    <name evidence="2" type="primary">LOC113464458</name>
</gene>
<dbReference type="RefSeq" id="XP_026670136.1">
    <property type="nucleotide sequence ID" value="XM_026814335.1"/>
</dbReference>